<keyword evidence="4" id="KW-1185">Reference proteome</keyword>
<sequence>LLILAVHAVMLETGFVILGCPTIAGASSIKYTLPELGQLKNDEARVLLRCQSVGEFMVVYGSVQGSSQIFRLSLSISKFLGEQDQASFSLYKDAFALWKEIKDNLTLRLLMLLCEIAGLPLPACFQILPTELKMKILEFLPALDVARISMVSSELRFLAA</sequence>
<evidence type="ECO:0000259" key="2">
    <source>
        <dbReference type="PROSITE" id="PS50181"/>
    </source>
</evidence>
<dbReference type="SUPFAM" id="SSF81383">
    <property type="entry name" value="F-box domain"/>
    <property type="match status" value="1"/>
</dbReference>
<keyword evidence="1" id="KW-0732">Signal</keyword>
<dbReference type="OMA" id="LVWWRMI"/>
<dbReference type="Proteomes" id="UP000001514">
    <property type="component" value="Unassembled WGS sequence"/>
</dbReference>
<feature type="chain" id="PRO_5003122891" description="F-box domain-containing protein" evidence="1">
    <location>
        <begin position="27"/>
        <end position="160"/>
    </location>
</feature>
<dbReference type="PROSITE" id="PS50181">
    <property type="entry name" value="FBOX"/>
    <property type="match status" value="1"/>
</dbReference>
<dbReference type="Gramene" id="EFJ13874">
    <property type="protein sequence ID" value="EFJ13874"/>
    <property type="gene ID" value="SELMODRAFT_49051"/>
</dbReference>
<dbReference type="InterPro" id="IPR036047">
    <property type="entry name" value="F-box-like_dom_sf"/>
</dbReference>
<feature type="non-terminal residue" evidence="3">
    <location>
        <position position="160"/>
    </location>
</feature>
<evidence type="ECO:0000313" key="3">
    <source>
        <dbReference type="EMBL" id="EFJ13874.1"/>
    </source>
</evidence>
<name>D8SNY3_SELML</name>
<dbReference type="PANTHER" id="PTHR47602">
    <property type="entry name" value="F-BOX PROTEIN SKIP22"/>
    <property type="match status" value="1"/>
</dbReference>
<accession>D8SNY3</accession>
<dbReference type="InParanoid" id="D8SNY3"/>
<dbReference type="HOGENOM" id="CLU_1449554_0_0_1"/>
<reference evidence="3 4" key="1">
    <citation type="journal article" date="2011" name="Science">
        <title>The Selaginella genome identifies genetic changes associated with the evolution of vascular plants.</title>
        <authorList>
            <person name="Banks J.A."/>
            <person name="Nishiyama T."/>
            <person name="Hasebe M."/>
            <person name="Bowman J.L."/>
            <person name="Gribskov M."/>
            <person name="dePamphilis C."/>
            <person name="Albert V.A."/>
            <person name="Aono N."/>
            <person name="Aoyama T."/>
            <person name="Ambrose B.A."/>
            <person name="Ashton N.W."/>
            <person name="Axtell M.J."/>
            <person name="Barker E."/>
            <person name="Barker M.S."/>
            <person name="Bennetzen J.L."/>
            <person name="Bonawitz N.D."/>
            <person name="Chapple C."/>
            <person name="Cheng C."/>
            <person name="Correa L.G."/>
            <person name="Dacre M."/>
            <person name="DeBarry J."/>
            <person name="Dreyer I."/>
            <person name="Elias M."/>
            <person name="Engstrom E.M."/>
            <person name="Estelle M."/>
            <person name="Feng L."/>
            <person name="Finet C."/>
            <person name="Floyd S.K."/>
            <person name="Frommer W.B."/>
            <person name="Fujita T."/>
            <person name="Gramzow L."/>
            <person name="Gutensohn M."/>
            <person name="Harholt J."/>
            <person name="Hattori M."/>
            <person name="Heyl A."/>
            <person name="Hirai T."/>
            <person name="Hiwatashi Y."/>
            <person name="Ishikawa M."/>
            <person name="Iwata M."/>
            <person name="Karol K.G."/>
            <person name="Koehler B."/>
            <person name="Kolukisaoglu U."/>
            <person name="Kubo M."/>
            <person name="Kurata T."/>
            <person name="Lalonde S."/>
            <person name="Li K."/>
            <person name="Li Y."/>
            <person name="Litt A."/>
            <person name="Lyons E."/>
            <person name="Manning G."/>
            <person name="Maruyama T."/>
            <person name="Michael T.P."/>
            <person name="Mikami K."/>
            <person name="Miyazaki S."/>
            <person name="Morinaga S."/>
            <person name="Murata T."/>
            <person name="Mueller-Roeber B."/>
            <person name="Nelson D.R."/>
            <person name="Obara M."/>
            <person name="Oguri Y."/>
            <person name="Olmstead R.G."/>
            <person name="Onodera N."/>
            <person name="Petersen B.L."/>
            <person name="Pils B."/>
            <person name="Prigge M."/>
            <person name="Rensing S.A."/>
            <person name="Riano-Pachon D.M."/>
            <person name="Roberts A.W."/>
            <person name="Sato Y."/>
            <person name="Scheller H.V."/>
            <person name="Schulz B."/>
            <person name="Schulz C."/>
            <person name="Shakirov E.V."/>
            <person name="Shibagaki N."/>
            <person name="Shinohara N."/>
            <person name="Shippen D.E."/>
            <person name="Soerensen I."/>
            <person name="Sotooka R."/>
            <person name="Sugimoto N."/>
            <person name="Sugita M."/>
            <person name="Sumikawa N."/>
            <person name="Tanurdzic M."/>
            <person name="Theissen G."/>
            <person name="Ulvskov P."/>
            <person name="Wakazuki S."/>
            <person name="Weng J.K."/>
            <person name="Willats W.W."/>
            <person name="Wipf D."/>
            <person name="Wolf P.G."/>
            <person name="Yang L."/>
            <person name="Zimmer A.D."/>
            <person name="Zhu Q."/>
            <person name="Mitros T."/>
            <person name="Hellsten U."/>
            <person name="Loque D."/>
            <person name="Otillar R."/>
            <person name="Salamov A."/>
            <person name="Schmutz J."/>
            <person name="Shapiro H."/>
            <person name="Lindquist E."/>
            <person name="Lucas S."/>
            <person name="Rokhsar D."/>
            <person name="Grigoriev I.V."/>
        </authorList>
    </citation>
    <scope>NUCLEOTIDE SEQUENCE [LARGE SCALE GENOMIC DNA]</scope>
</reference>
<organism evidence="4">
    <name type="scientific">Selaginella moellendorffii</name>
    <name type="common">Spikemoss</name>
    <dbReference type="NCBI Taxonomy" id="88036"/>
    <lineage>
        <taxon>Eukaryota</taxon>
        <taxon>Viridiplantae</taxon>
        <taxon>Streptophyta</taxon>
        <taxon>Embryophyta</taxon>
        <taxon>Tracheophyta</taxon>
        <taxon>Lycopodiopsida</taxon>
        <taxon>Selaginellales</taxon>
        <taxon>Selaginellaceae</taxon>
        <taxon>Selaginella</taxon>
    </lineage>
</organism>
<gene>
    <name evidence="3" type="ORF">SELMODRAFT_49051</name>
</gene>
<dbReference type="PANTHER" id="PTHR47602:SF2">
    <property type="entry name" value="F-BOX PROTEIN SKIP22"/>
    <property type="match status" value="1"/>
</dbReference>
<dbReference type="eggNOG" id="ENOG502QTNJ">
    <property type="taxonomic scope" value="Eukaryota"/>
</dbReference>
<dbReference type="FunCoup" id="D8SNY3">
    <property type="interactions" value="2848"/>
</dbReference>
<dbReference type="InterPro" id="IPR001810">
    <property type="entry name" value="F-box_dom"/>
</dbReference>
<feature type="non-terminal residue" evidence="3">
    <location>
        <position position="1"/>
    </location>
</feature>
<dbReference type="Pfam" id="PF00646">
    <property type="entry name" value="F-box"/>
    <property type="match status" value="1"/>
</dbReference>
<proteinExistence type="predicted"/>
<dbReference type="STRING" id="88036.D8SNY3"/>
<dbReference type="Gene3D" id="1.20.1280.50">
    <property type="match status" value="1"/>
</dbReference>
<dbReference type="Gene3D" id="3.40.1000.30">
    <property type="match status" value="1"/>
</dbReference>
<evidence type="ECO:0000256" key="1">
    <source>
        <dbReference type="SAM" id="SignalP"/>
    </source>
</evidence>
<dbReference type="CDD" id="cd22165">
    <property type="entry name" value="F-box_AtSKIP22-like"/>
    <property type="match status" value="1"/>
</dbReference>
<dbReference type="AlphaFoldDB" id="D8SNY3"/>
<dbReference type="KEGG" id="smo:SELMODRAFT_49051"/>
<protein>
    <recommendedName>
        <fullName evidence="2">F-box domain-containing protein</fullName>
    </recommendedName>
</protein>
<feature type="signal peptide" evidence="1">
    <location>
        <begin position="1"/>
        <end position="26"/>
    </location>
</feature>
<dbReference type="EMBL" id="GL377630">
    <property type="protein sequence ID" value="EFJ13874.1"/>
    <property type="molecule type" value="Genomic_DNA"/>
</dbReference>
<evidence type="ECO:0000313" key="4">
    <source>
        <dbReference type="Proteomes" id="UP000001514"/>
    </source>
</evidence>
<feature type="domain" description="F-box" evidence="2">
    <location>
        <begin position="122"/>
        <end position="160"/>
    </location>
</feature>